<evidence type="ECO:0000313" key="2">
    <source>
        <dbReference type="Proteomes" id="UP000321436"/>
    </source>
</evidence>
<name>A0A512RSB5_9BACT</name>
<keyword evidence="2" id="KW-1185">Reference proteome</keyword>
<evidence type="ECO:0000313" key="1">
    <source>
        <dbReference type="EMBL" id="GEP98579.1"/>
    </source>
</evidence>
<comment type="caution">
    <text evidence="1">The sequence shown here is derived from an EMBL/GenBank/DDBJ whole genome shotgun (WGS) entry which is preliminary data.</text>
</comment>
<reference evidence="1 2" key="1">
    <citation type="submission" date="2019-07" db="EMBL/GenBank/DDBJ databases">
        <title>Whole genome shotgun sequence of Chitinophaga cymbidii NBRC 109752.</title>
        <authorList>
            <person name="Hosoyama A."/>
            <person name="Uohara A."/>
            <person name="Ohji S."/>
            <person name="Ichikawa N."/>
        </authorList>
    </citation>
    <scope>NUCLEOTIDE SEQUENCE [LARGE SCALE GENOMIC DNA]</scope>
    <source>
        <strain evidence="1 2">NBRC 109752</strain>
    </source>
</reference>
<dbReference type="AlphaFoldDB" id="A0A512RSB5"/>
<proteinExistence type="predicted"/>
<gene>
    <name evidence="1" type="ORF">CCY01nite_48390</name>
</gene>
<dbReference type="EMBL" id="BKAU01000007">
    <property type="protein sequence ID" value="GEP98579.1"/>
    <property type="molecule type" value="Genomic_DNA"/>
</dbReference>
<accession>A0A512RSB5</accession>
<protein>
    <submittedName>
        <fullName evidence="1">Uncharacterized protein</fullName>
    </submittedName>
</protein>
<sequence>MRSVEVVEIDSNELRIYGEIPSILPKIIVRHLAEYGELEIEDKHAKALHQMLPDDFGKEVIGFPTTG</sequence>
<organism evidence="1 2">
    <name type="scientific">Chitinophaga cymbidii</name>
    <dbReference type="NCBI Taxonomy" id="1096750"/>
    <lineage>
        <taxon>Bacteria</taxon>
        <taxon>Pseudomonadati</taxon>
        <taxon>Bacteroidota</taxon>
        <taxon>Chitinophagia</taxon>
        <taxon>Chitinophagales</taxon>
        <taxon>Chitinophagaceae</taxon>
        <taxon>Chitinophaga</taxon>
    </lineage>
</organism>
<dbReference type="Proteomes" id="UP000321436">
    <property type="component" value="Unassembled WGS sequence"/>
</dbReference>